<reference evidence="1" key="1">
    <citation type="submission" date="2018-05" db="EMBL/GenBank/DDBJ databases">
        <authorList>
            <person name="Lanie J.A."/>
            <person name="Ng W.-L."/>
            <person name="Kazmierczak K.M."/>
            <person name="Andrzejewski T.M."/>
            <person name="Davidsen T.M."/>
            <person name="Wayne K.J."/>
            <person name="Tettelin H."/>
            <person name="Glass J.I."/>
            <person name="Rusch D."/>
            <person name="Podicherti R."/>
            <person name="Tsui H.-C.T."/>
            <person name="Winkler M.E."/>
        </authorList>
    </citation>
    <scope>NUCLEOTIDE SEQUENCE</scope>
</reference>
<name>A0A382QFP4_9ZZZZ</name>
<dbReference type="EMBL" id="UINC01113858">
    <property type="protein sequence ID" value="SVC83758.1"/>
    <property type="molecule type" value="Genomic_DNA"/>
</dbReference>
<evidence type="ECO:0000313" key="1">
    <source>
        <dbReference type="EMBL" id="SVC83758.1"/>
    </source>
</evidence>
<protein>
    <submittedName>
        <fullName evidence="1">Uncharacterized protein</fullName>
    </submittedName>
</protein>
<sequence>MDILNDIRVLSFNHFLLGPMGT</sequence>
<gene>
    <name evidence="1" type="ORF">METZ01_LOCUS336612</name>
</gene>
<dbReference type="AlphaFoldDB" id="A0A382QFP4"/>
<feature type="non-terminal residue" evidence="1">
    <location>
        <position position="22"/>
    </location>
</feature>
<proteinExistence type="predicted"/>
<organism evidence="1">
    <name type="scientific">marine metagenome</name>
    <dbReference type="NCBI Taxonomy" id="408172"/>
    <lineage>
        <taxon>unclassified sequences</taxon>
        <taxon>metagenomes</taxon>
        <taxon>ecological metagenomes</taxon>
    </lineage>
</organism>
<accession>A0A382QFP4</accession>